<sequence length="84" mass="9151">MAACCHKAALEGRWSTTIRYFSGPTLLVIDEPGYFALPTAAASALFQFPNQRYLKTRFVITTNRPIGACAELMVVDGIVMLPVG</sequence>
<dbReference type="InterPro" id="IPR027417">
    <property type="entry name" value="P-loop_NTPase"/>
</dbReference>
<dbReference type="Pfam" id="PF01695">
    <property type="entry name" value="IstB_IS21"/>
    <property type="match status" value="1"/>
</dbReference>
<evidence type="ECO:0000259" key="1">
    <source>
        <dbReference type="Pfam" id="PF01695"/>
    </source>
</evidence>
<dbReference type="RefSeq" id="WP_347918012.1">
    <property type="nucleotide sequence ID" value="NZ_JBDXMX010000001.1"/>
</dbReference>
<dbReference type="InterPro" id="IPR002611">
    <property type="entry name" value="IstB_ATP-bd"/>
</dbReference>
<organism evidence="2 3">
    <name type="scientific">Citricoccus nitrophenolicus</name>
    <dbReference type="NCBI Taxonomy" id="863575"/>
    <lineage>
        <taxon>Bacteria</taxon>
        <taxon>Bacillati</taxon>
        <taxon>Actinomycetota</taxon>
        <taxon>Actinomycetes</taxon>
        <taxon>Micrococcales</taxon>
        <taxon>Micrococcaceae</taxon>
        <taxon>Citricoccus</taxon>
    </lineage>
</organism>
<gene>
    <name evidence="2" type="ORF">ABDK96_00180</name>
</gene>
<evidence type="ECO:0000313" key="2">
    <source>
        <dbReference type="EMBL" id="MEO9246101.1"/>
    </source>
</evidence>
<protein>
    <submittedName>
        <fullName evidence="2">ATP-binding protein</fullName>
    </submittedName>
</protein>
<dbReference type="EMBL" id="JBDXMX010000001">
    <property type="protein sequence ID" value="MEO9246101.1"/>
    <property type="molecule type" value="Genomic_DNA"/>
</dbReference>
<keyword evidence="2" id="KW-0547">Nucleotide-binding</keyword>
<reference evidence="2 3" key="1">
    <citation type="submission" date="2024-05" db="EMBL/GenBank/DDBJ databases">
        <authorList>
            <person name="Yi C."/>
        </authorList>
    </citation>
    <scope>NUCLEOTIDE SEQUENCE [LARGE SCALE GENOMIC DNA]</scope>
    <source>
        <strain evidence="2 3">XS13</strain>
    </source>
</reference>
<feature type="domain" description="IstB-like ATP-binding" evidence="1">
    <location>
        <begin position="8"/>
        <end position="69"/>
    </location>
</feature>
<keyword evidence="2" id="KW-0067">ATP-binding</keyword>
<dbReference type="Proteomes" id="UP001484097">
    <property type="component" value="Unassembled WGS sequence"/>
</dbReference>
<accession>A0ABV0ID57</accession>
<proteinExistence type="predicted"/>
<keyword evidence="3" id="KW-1185">Reference proteome</keyword>
<evidence type="ECO:0000313" key="3">
    <source>
        <dbReference type="Proteomes" id="UP001484097"/>
    </source>
</evidence>
<dbReference type="GO" id="GO:0005524">
    <property type="term" value="F:ATP binding"/>
    <property type="evidence" value="ECO:0007669"/>
    <property type="project" value="UniProtKB-KW"/>
</dbReference>
<dbReference type="Gene3D" id="3.40.50.300">
    <property type="entry name" value="P-loop containing nucleotide triphosphate hydrolases"/>
    <property type="match status" value="1"/>
</dbReference>
<comment type="caution">
    <text evidence="2">The sequence shown here is derived from an EMBL/GenBank/DDBJ whole genome shotgun (WGS) entry which is preliminary data.</text>
</comment>
<name>A0ABV0ID57_9MICC</name>
<dbReference type="SUPFAM" id="SSF52540">
    <property type="entry name" value="P-loop containing nucleoside triphosphate hydrolases"/>
    <property type="match status" value="1"/>
</dbReference>